<comment type="function">
    <text evidence="7">Converts molybdopterin precursor Z into molybdopterin. This requires the incorporation of two sulfur atoms into precursor Z to generate a dithiolene group. The sulfur is provided by MoaD.</text>
</comment>
<dbReference type="AlphaFoldDB" id="A0A0A1MD22"/>
<evidence type="ECO:0000256" key="11">
    <source>
        <dbReference type="ARBA" id="ARBA00030781"/>
    </source>
</evidence>
<protein>
    <recommendedName>
        <fullName evidence="4">Molybdopterin synthase catalytic subunit</fullName>
        <ecNumber evidence="3">2.8.1.12</ecNumber>
    </recommendedName>
    <alternativeName>
        <fullName evidence="11">MPT synthase subunit 2</fullName>
    </alternativeName>
    <alternativeName>
        <fullName evidence="9">Molybdenum cofactor biosynthesis protein E</fullName>
    </alternativeName>
    <alternativeName>
        <fullName evidence="10">Molybdopterin-converting factor large subunit</fullName>
    </alternativeName>
    <alternativeName>
        <fullName evidence="12">Molybdopterin-converting factor subunit 2</fullName>
    </alternativeName>
</protein>
<evidence type="ECO:0000313" key="14">
    <source>
        <dbReference type="EMBL" id="CEI80978.1"/>
    </source>
</evidence>
<dbReference type="GO" id="GO:0006777">
    <property type="term" value="P:Mo-molybdopterin cofactor biosynthetic process"/>
    <property type="evidence" value="ECO:0007669"/>
    <property type="project" value="UniProtKB-KW"/>
</dbReference>
<dbReference type="CDD" id="cd00756">
    <property type="entry name" value="MoaE"/>
    <property type="match status" value="1"/>
</dbReference>
<dbReference type="EMBL" id="CDGG01000001">
    <property type="protein sequence ID" value="CEI80978.1"/>
    <property type="molecule type" value="Genomic_DNA"/>
</dbReference>
<sequence length="157" mass="18105">MVDSLYEIVEEPIEVNEIIKKVERREAGAINTFIGTVREWTNGKRTMYLKYQAYQPMAVKMLQKIGAEIEKKWPNSKAAITHRIGELDISDIAVVICVSSPHRKAAYEANEYAIERIKQMVPIWKKEHWEDGETWVGDQLEKVAYPEGSPDVKDVKK</sequence>
<keyword evidence="15" id="KW-1185">Reference proteome</keyword>
<dbReference type="Gene3D" id="3.90.1170.40">
    <property type="entry name" value="Molybdopterin biosynthesis MoaE subunit"/>
    <property type="match status" value="1"/>
</dbReference>
<dbReference type="Proteomes" id="UP000040453">
    <property type="component" value="Unassembled WGS sequence"/>
</dbReference>
<keyword evidence="6" id="KW-0501">Molybdenum cofactor biosynthesis</keyword>
<gene>
    <name evidence="14" type="primary">moaE</name>
    <name evidence="14" type="ORF">BN997_00791</name>
</gene>
<evidence type="ECO:0000256" key="2">
    <source>
        <dbReference type="ARBA" id="ARBA00005426"/>
    </source>
</evidence>
<evidence type="ECO:0000256" key="12">
    <source>
        <dbReference type="ARBA" id="ARBA00032474"/>
    </source>
</evidence>
<name>A0A0A1MD22_9BACI</name>
<evidence type="ECO:0000256" key="8">
    <source>
        <dbReference type="ARBA" id="ARBA00026066"/>
    </source>
</evidence>
<dbReference type="OrthoDB" id="9803224at2"/>
<dbReference type="FunFam" id="3.90.1170.40:FF:000003">
    <property type="entry name" value="Molybdopterin converting factor subunit 2"/>
    <property type="match status" value="1"/>
</dbReference>
<evidence type="ECO:0000313" key="15">
    <source>
        <dbReference type="Proteomes" id="UP000040453"/>
    </source>
</evidence>
<comment type="pathway">
    <text evidence="1">Cofactor biosynthesis; molybdopterin biosynthesis.</text>
</comment>
<dbReference type="Pfam" id="PF02391">
    <property type="entry name" value="MoaE"/>
    <property type="match status" value="1"/>
</dbReference>
<dbReference type="InterPro" id="IPR003448">
    <property type="entry name" value="Mopterin_biosynth_MoaE"/>
</dbReference>
<dbReference type="STRING" id="545501.BN997_00791"/>
<organism evidence="14 15">
    <name type="scientific">Oceanobacillus oncorhynchi</name>
    <dbReference type="NCBI Taxonomy" id="545501"/>
    <lineage>
        <taxon>Bacteria</taxon>
        <taxon>Bacillati</taxon>
        <taxon>Bacillota</taxon>
        <taxon>Bacilli</taxon>
        <taxon>Bacillales</taxon>
        <taxon>Bacillaceae</taxon>
        <taxon>Oceanobacillus</taxon>
    </lineage>
</organism>
<dbReference type="PANTHER" id="PTHR23404">
    <property type="entry name" value="MOLYBDOPTERIN SYNTHASE RELATED"/>
    <property type="match status" value="1"/>
</dbReference>
<accession>A0A0A1MD22</accession>
<comment type="similarity">
    <text evidence="2">Belongs to the MoaE family.</text>
</comment>
<evidence type="ECO:0000256" key="7">
    <source>
        <dbReference type="ARBA" id="ARBA00025448"/>
    </source>
</evidence>
<proteinExistence type="inferred from homology"/>
<evidence type="ECO:0000256" key="10">
    <source>
        <dbReference type="ARBA" id="ARBA00030407"/>
    </source>
</evidence>
<evidence type="ECO:0000256" key="3">
    <source>
        <dbReference type="ARBA" id="ARBA00011950"/>
    </source>
</evidence>
<dbReference type="EC" id="2.8.1.12" evidence="3"/>
<evidence type="ECO:0000256" key="4">
    <source>
        <dbReference type="ARBA" id="ARBA00013858"/>
    </source>
</evidence>
<evidence type="ECO:0000256" key="9">
    <source>
        <dbReference type="ARBA" id="ARBA00029745"/>
    </source>
</evidence>
<comment type="catalytic activity">
    <reaction evidence="13">
        <text>2 [molybdopterin-synthase sulfur-carrier protein]-C-terminal-Gly-aminoethanethioate + cyclic pyranopterin phosphate + H2O = molybdopterin + 2 [molybdopterin-synthase sulfur-carrier protein]-C-terminal Gly-Gly + 2 H(+)</text>
        <dbReference type="Rhea" id="RHEA:26333"/>
        <dbReference type="Rhea" id="RHEA-COMP:12202"/>
        <dbReference type="Rhea" id="RHEA-COMP:19907"/>
        <dbReference type="ChEBI" id="CHEBI:15377"/>
        <dbReference type="ChEBI" id="CHEBI:15378"/>
        <dbReference type="ChEBI" id="CHEBI:58698"/>
        <dbReference type="ChEBI" id="CHEBI:59648"/>
        <dbReference type="ChEBI" id="CHEBI:90778"/>
        <dbReference type="ChEBI" id="CHEBI:232372"/>
        <dbReference type="EC" id="2.8.1.12"/>
    </reaction>
</comment>
<evidence type="ECO:0000256" key="6">
    <source>
        <dbReference type="ARBA" id="ARBA00023150"/>
    </source>
</evidence>
<dbReference type="SUPFAM" id="SSF54690">
    <property type="entry name" value="Molybdopterin synthase subunit MoaE"/>
    <property type="match status" value="1"/>
</dbReference>
<evidence type="ECO:0000256" key="1">
    <source>
        <dbReference type="ARBA" id="ARBA00005046"/>
    </source>
</evidence>
<reference evidence="14 15" key="1">
    <citation type="submission" date="2014-11" db="EMBL/GenBank/DDBJ databases">
        <authorList>
            <person name="Urmite Genomes Urmite Genomes"/>
        </authorList>
    </citation>
    <scope>NUCLEOTIDE SEQUENCE [LARGE SCALE GENOMIC DNA]</scope>
    <source>
        <strain evidence="14 15">Oc5</strain>
    </source>
</reference>
<evidence type="ECO:0000256" key="5">
    <source>
        <dbReference type="ARBA" id="ARBA00022679"/>
    </source>
</evidence>
<dbReference type="InterPro" id="IPR036563">
    <property type="entry name" value="MoaE_sf"/>
</dbReference>
<comment type="subunit">
    <text evidence="8">Heterotetramer of 2 MoaD subunits and 2 MoaE subunits. Also stable as homodimer. The enzyme changes between these two forms during catalysis.</text>
</comment>
<keyword evidence="5" id="KW-0808">Transferase</keyword>
<evidence type="ECO:0000256" key="13">
    <source>
        <dbReference type="ARBA" id="ARBA00049878"/>
    </source>
</evidence>
<dbReference type="RefSeq" id="WP_042529809.1">
    <property type="nucleotide sequence ID" value="NZ_CAXOIH010000003.1"/>
</dbReference>
<dbReference type="GO" id="GO:0030366">
    <property type="term" value="F:molybdopterin synthase activity"/>
    <property type="evidence" value="ECO:0007669"/>
    <property type="project" value="UniProtKB-EC"/>
</dbReference>